<dbReference type="Proteomes" id="UP001345219">
    <property type="component" value="Chromosome 4"/>
</dbReference>
<dbReference type="InterPro" id="IPR006693">
    <property type="entry name" value="AB_hydrolase_lipase"/>
</dbReference>
<dbReference type="AlphaFoldDB" id="A0AAN7JPL1"/>
<dbReference type="GO" id="GO:0016042">
    <property type="term" value="P:lipid catabolic process"/>
    <property type="evidence" value="ECO:0007669"/>
    <property type="project" value="UniProtKB-KW"/>
</dbReference>
<keyword evidence="7" id="KW-1185">Reference proteome</keyword>
<dbReference type="Pfam" id="PF12146">
    <property type="entry name" value="Hydrolase_4"/>
    <property type="match status" value="1"/>
</dbReference>
<evidence type="ECO:0000259" key="5">
    <source>
        <dbReference type="Pfam" id="PF12146"/>
    </source>
</evidence>
<evidence type="ECO:0000256" key="1">
    <source>
        <dbReference type="ARBA" id="ARBA00010701"/>
    </source>
</evidence>
<dbReference type="FunFam" id="3.40.50.1820:FF:000126">
    <property type="entry name" value="Lipase"/>
    <property type="match status" value="1"/>
</dbReference>
<dbReference type="SUPFAM" id="SSF53474">
    <property type="entry name" value="alpha/beta-Hydrolases"/>
    <property type="match status" value="1"/>
</dbReference>
<organism evidence="6 7">
    <name type="scientific">Trapa incisa</name>
    <dbReference type="NCBI Taxonomy" id="236973"/>
    <lineage>
        <taxon>Eukaryota</taxon>
        <taxon>Viridiplantae</taxon>
        <taxon>Streptophyta</taxon>
        <taxon>Embryophyta</taxon>
        <taxon>Tracheophyta</taxon>
        <taxon>Spermatophyta</taxon>
        <taxon>Magnoliopsida</taxon>
        <taxon>eudicotyledons</taxon>
        <taxon>Gunneridae</taxon>
        <taxon>Pentapetalae</taxon>
        <taxon>rosids</taxon>
        <taxon>malvids</taxon>
        <taxon>Myrtales</taxon>
        <taxon>Lythraceae</taxon>
        <taxon>Trapa</taxon>
    </lineage>
</organism>
<keyword evidence="2" id="KW-0442">Lipid degradation</keyword>
<feature type="domain" description="Partial AB-hydrolase lipase" evidence="4">
    <location>
        <begin position="62"/>
        <end position="119"/>
    </location>
</feature>
<feature type="active site" description="Charge relay system" evidence="3">
    <location>
        <position position="365"/>
    </location>
</feature>
<dbReference type="Gene3D" id="3.40.50.1820">
    <property type="entry name" value="alpha/beta hydrolase"/>
    <property type="match status" value="1"/>
</dbReference>
<dbReference type="PANTHER" id="PTHR11005">
    <property type="entry name" value="LYSOSOMAL ACID LIPASE-RELATED"/>
    <property type="match status" value="1"/>
</dbReference>
<reference evidence="6 7" key="1">
    <citation type="journal article" date="2023" name="Hortic Res">
        <title>Pangenome of water caltrop reveals structural variations and asymmetric subgenome divergence after allopolyploidization.</title>
        <authorList>
            <person name="Zhang X."/>
            <person name="Chen Y."/>
            <person name="Wang L."/>
            <person name="Yuan Y."/>
            <person name="Fang M."/>
            <person name="Shi L."/>
            <person name="Lu R."/>
            <person name="Comes H.P."/>
            <person name="Ma Y."/>
            <person name="Chen Y."/>
            <person name="Huang G."/>
            <person name="Zhou Y."/>
            <person name="Zheng Z."/>
            <person name="Qiu Y."/>
        </authorList>
    </citation>
    <scope>NUCLEOTIDE SEQUENCE [LARGE SCALE GENOMIC DNA]</scope>
    <source>
        <tissue evidence="6">Roots</tissue>
    </source>
</reference>
<evidence type="ECO:0000313" key="7">
    <source>
        <dbReference type="Proteomes" id="UP001345219"/>
    </source>
</evidence>
<feature type="active site" description="Charge relay system" evidence="3">
    <location>
        <position position="398"/>
    </location>
</feature>
<gene>
    <name evidence="6" type="ORF">SAY87_004813</name>
</gene>
<sequence length="416" mass="46056">MVGCQSILATGRPWVVQLAVAVVAAILGVNESSMHRSFGPGISDAVTVFPSPESQGVCASSVTIHGYKCEEFDVVTQDGYILRIQRLPMGRMGIGSRGNRQPVIIQHGVLVDGMTWLLNSPEQNLPMILSDNGFDVWITNTRGTRFSRRHQFLDPSQPKFWDWSWDELVMYDLPAVFNFVYDRSGNRKIHYVGHSMGTLMVLASLSEGRLVDKLKSVALLSPIAYLSHMTTALGVVAAKSFVGEATTLFGIGEFNPKGEPVGQFLKLLCAQPGVDCYDLLTALTGNNCCLNSTTVDLFLQNEPQPTSTKNMVHLAQTVRDRRLTKYNYGIPVFNLLIYGDLAPPPYDLSNIPKDMPMFVSYGGRDALSDPRDVQALLDSLKFHDVDKLFVQFVEDYAHADYIMGVNAKDVVYSQET</sequence>
<dbReference type="GO" id="GO:0016788">
    <property type="term" value="F:hydrolase activity, acting on ester bonds"/>
    <property type="evidence" value="ECO:0007669"/>
    <property type="project" value="InterPro"/>
</dbReference>
<dbReference type="PIRSF" id="PIRSF000862">
    <property type="entry name" value="Steryl_ester_lip"/>
    <property type="match status" value="1"/>
</dbReference>
<dbReference type="InterPro" id="IPR029058">
    <property type="entry name" value="AB_hydrolase_fold"/>
</dbReference>
<proteinExistence type="inferred from homology"/>
<comment type="caution">
    <text evidence="6">The sequence shown here is derived from an EMBL/GenBank/DDBJ whole genome shotgun (WGS) entry which is preliminary data.</text>
</comment>
<evidence type="ECO:0000256" key="3">
    <source>
        <dbReference type="PIRSR" id="PIRSR000862-1"/>
    </source>
</evidence>
<comment type="similarity">
    <text evidence="1 2">Belongs to the AB hydrolase superfamily. Lipase family.</text>
</comment>
<dbReference type="Pfam" id="PF04083">
    <property type="entry name" value="Abhydro_lipase"/>
    <property type="match status" value="1"/>
</dbReference>
<evidence type="ECO:0000313" key="6">
    <source>
        <dbReference type="EMBL" id="KAK4751331.1"/>
    </source>
</evidence>
<accession>A0AAN7JPL1</accession>
<evidence type="ECO:0000256" key="2">
    <source>
        <dbReference type="PIRNR" id="PIRNR000862"/>
    </source>
</evidence>
<keyword evidence="2" id="KW-0378">Hydrolase</keyword>
<protein>
    <recommendedName>
        <fullName evidence="2">Lipase</fullName>
    </recommendedName>
</protein>
<keyword evidence="2" id="KW-0443">Lipid metabolism</keyword>
<dbReference type="EMBL" id="JAXIOK010000017">
    <property type="protein sequence ID" value="KAK4751331.1"/>
    <property type="molecule type" value="Genomic_DNA"/>
</dbReference>
<dbReference type="InterPro" id="IPR022742">
    <property type="entry name" value="Hydrolase_4"/>
</dbReference>
<feature type="active site" description="Nucleophile" evidence="3">
    <location>
        <position position="195"/>
    </location>
</feature>
<dbReference type="InterPro" id="IPR025483">
    <property type="entry name" value="Lipase_euk"/>
</dbReference>
<name>A0AAN7JPL1_9MYRT</name>
<feature type="domain" description="Serine aminopeptidase S33" evidence="5">
    <location>
        <begin position="125"/>
        <end position="230"/>
    </location>
</feature>
<evidence type="ECO:0000259" key="4">
    <source>
        <dbReference type="Pfam" id="PF04083"/>
    </source>
</evidence>